<evidence type="ECO:0000313" key="2">
    <source>
        <dbReference type="EMBL" id="CAE6441678.1"/>
    </source>
</evidence>
<dbReference type="PANTHER" id="PTHR19959">
    <property type="entry name" value="KINESIN LIGHT CHAIN"/>
    <property type="match status" value="1"/>
</dbReference>
<dbReference type="SUPFAM" id="SSF81901">
    <property type="entry name" value="HCP-like"/>
    <property type="match status" value="1"/>
</dbReference>
<evidence type="ECO:0000259" key="1">
    <source>
        <dbReference type="Pfam" id="PF12770"/>
    </source>
</evidence>
<dbReference type="Pfam" id="PF12770">
    <property type="entry name" value="CHAT"/>
    <property type="match status" value="1"/>
</dbReference>
<proteinExistence type="predicted"/>
<dbReference type="InterPro" id="IPR011990">
    <property type="entry name" value="TPR-like_helical_dom_sf"/>
</dbReference>
<evidence type="ECO:0000313" key="3">
    <source>
        <dbReference type="Proteomes" id="UP000663861"/>
    </source>
</evidence>
<gene>
    <name evidence="2" type="ORF">RDB_LOCUS41439</name>
</gene>
<name>A0A8H3G681_9AGAM</name>
<dbReference type="AlphaFoldDB" id="A0A8H3G681"/>
<reference evidence="2" key="1">
    <citation type="submission" date="2021-01" db="EMBL/GenBank/DDBJ databases">
        <authorList>
            <person name="Kaushik A."/>
        </authorList>
    </citation>
    <scope>NUCLEOTIDE SEQUENCE</scope>
    <source>
        <strain evidence="2">AG4-RS23</strain>
    </source>
</reference>
<dbReference type="InterPro" id="IPR024983">
    <property type="entry name" value="CHAT_dom"/>
</dbReference>
<feature type="domain" description="CHAT" evidence="1">
    <location>
        <begin position="750"/>
        <end position="1029"/>
    </location>
</feature>
<dbReference type="Proteomes" id="UP000663861">
    <property type="component" value="Unassembled WGS sequence"/>
</dbReference>
<dbReference type="Gene3D" id="1.25.40.10">
    <property type="entry name" value="Tetratricopeptide repeat domain"/>
    <property type="match status" value="3"/>
</dbReference>
<organism evidence="2 3">
    <name type="scientific">Rhizoctonia solani</name>
    <dbReference type="NCBI Taxonomy" id="456999"/>
    <lineage>
        <taxon>Eukaryota</taxon>
        <taxon>Fungi</taxon>
        <taxon>Dikarya</taxon>
        <taxon>Basidiomycota</taxon>
        <taxon>Agaricomycotina</taxon>
        <taxon>Agaricomycetes</taxon>
        <taxon>Cantharellales</taxon>
        <taxon>Ceratobasidiaceae</taxon>
        <taxon>Rhizoctonia</taxon>
    </lineage>
</organism>
<comment type="caution">
    <text evidence="2">The sequence shown here is derived from an EMBL/GenBank/DDBJ whole genome shotgun (WGS) entry which is preliminary data.</text>
</comment>
<sequence length="1029" mass="114867">MPYRLANLAVPYTYRYRHLGEINDLEKSLECRLRALALTPDGQPDMPDQLANLAVSYTDRYRRLGDLADLEKSLIYRSRALALTSDAHPDMATRLADLAVSYGNRYGRLGDLDDLEKSLEYGSRALELTPNGHPDIPAQLGNLAVSYTHRYQRLGKLEDLEKPLEYRLRVLELTPGGHPDMSVRLANLAVSYSDRYRRLGDLEDLEKSLIYRSRALALTSDGHPDMPDRLAHLAVSHTDRYRRLGGLEDLEKSLEYGSRALELTPGGHPEMPVQLANLAVSYSDRYRRLGELDDLEKALEYDSHALALTPEGHRNMPDRLVSLAVSYGDRYGRLGELHDLEKSLEYNSCALKLTPDGHPDMSVQLSNLAVSHNDRYRRLGNLDDLEKSLEYGSRALELTPDGHPHIPAQLGNLAMSYIDRYGCLGNLNDLEKSLEHSSRAVSLTPHGHSDLSQYHFYFAISLLHQFQHTRDSSHSIKSLNSFRVAAQLLTASPRQRFKIALAWANNATKHTSLNPIEAYQAAINLLPQFIWLGATTTQRYQDLSTAGSLAVNAAYVAVLSSQYMLALEWLEHARCVVWTQSLMLRSPLDQLRSSHPDLSTQLQTVADQLHGAGSETQAIKPITSASNTPQRVGQQRHRLAREYEKLLGHVRLLPGFKDFLQPMGAKRLIRAARNGPIVIINCHQDQCNALLILPGQDDVRQLSLPTFTQKIAQDARSKIETSLKRMGLRERGFRPWKQVEYKDQFENVLAMLWTNIVKPVLDFLGYMNHVPGGILPHITWCPTGALTFLPLHAAGDYTQPRSKVFDYVMSSYTPTLTALLSSTPNTLNRGCRVLGVGQAFTPGRSPLPGTVRELAQLKARMKNDADYSQLIDDQATTTAVLDAMERHDWVHLACHAHQNIKDPTRSGFFLHDGTLDLAAINRRSFRNKGLAFLSACQTAKGDEMLPDEAIHLASGMLIAGYPSVIATMWSVSDSDAPLVSDKVYAQLMVDGKVGDGQAGRALHYAVAALREKAGEKAFGRWVPYIHIGS</sequence>
<accession>A0A8H3G681</accession>
<dbReference type="EMBL" id="CAJMWY010000633">
    <property type="protein sequence ID" value="CAE6441678.1"/>
    <property type="molecule type" value="Genomic_DNA"/>
</dbReference>
<protein>
    <recommendedName>
        <fullName evidence="1">CHAT domain-containing protein</fullName>
    </recommendedName>
</protein>
<dbReference type="PANTHER" id="PTHR19959:SF119">
    <property type="entry name" value="FUNGAL LIPASE-LIKE DOMAIN-CONTAINING PROTEIN"/>
    <property type="match status" value="1"/>
</dbReference>
<dbReference type="SUPFAM" id="SSF48452">
    <property type="entry name" value="TPR-like"/>
    <property type="match status" value="1"/>
</dbReference>